<feature type="transmembrane region" description="Helical" evidence="1">
    <location>
        <begin position="18"/>
        <end position="37"/>
    </location>
</feature>
<keyword evidence="1" id="KW-0472">Membrane</keyword>
<dbReference type="EMBL" id="JAKILB010000005">
    <property type="protein sequence ID" value="MCL1138871.1"/>
    <property type="molecule type" value="Genomic_DNA"/>
</dbReference>
<dbReference type="Pfam" id="PF07254">
    <property type="entry name" value="Cpta_toxin"/>
    <property type="match status" value="1"/>
</dbReference>
<evidence type="ECO:0000313" key="2">
    <source>
        <dbReference type="EMBL" id="MCL1138871.1"/>
    </source>
</evidence>
<sequence length="140" mass="16384">MDVQQHSFDVKSSHGQRLSLAIISAICLSSFIVWPYLENSVYLAIKYLLICVCVCFFIWQFHRLKSWHCRFVICSDGTGKLESQRNFVVINKPFITPFAVMFDIQLQNETKRLVIWADMLDDTNYRNLCRLLQLSVQARS</sequence>
<dbReference type="Proteomes" id="UP001139293">
    <property type="component" value="Unassembled WGS sequence"/>
</dbReference>
<dbReference type="InterPro" id="IPR009883">
    <property type="entry name" value="YgfX"/>
</dbReference>
<gene>
    <name evidence="2" type="ORF">L2740_09970</name>
</gene>
<protein>
    <recommendedName>
        <fullName evidence="4">Toxin CptA</fullName>
    </recommendedName>
</protein>
<evidence type="ECO:0000256" key="1">
    <source>
        <dbReference type="SAM" id="Phobius"/>
    </source>
</evidence>
<dbReference type="AlphaFoldDB" id="A0A9X2CGD8"/>
<comment type="caution">
    <text evidence="2">The sequence shown here is derived from an EMBL/GenBank/DDBJ whole genome shotgun (WGS) entry which is preliminary data.</text>
</comment>
<keyword evidence="1" id="KW-0812">Transmembrane</keyword>
<name>A0A9X2CGD8_9GAMM</name>
<feature type="transmembrane region" description="Helical" evidence="1">
    <location>
        <begin position="43"/>
        <end position="61"/>
    </location>
</feature>
<dbReference type="RefSeq" id="WP_248950000.1">
    <property type="nucleotide sequence ID" value="NZ_JAKILB010000005.1"/>
</dbReference>
<keyword evidence="1" id="KW-1133">Transmembrane helix</keyword>
<accession>A0A9X2CGD8</accession>
<evidence type="ECO:0008006" key="4">
    <source>
        <dbReference type="Google" id="ProtNLM"/>
    </source>
</evidence>
<organism evidence="2 3">
    <name type="scientific">Shewanella pneumatophori</name>
    <dbReference type="NCBI Taxonomy" id="314092"/>
    <lineage>
        <taxon>Bacteria</taxon>
        <taxon>Pseudomonadati</taxon>
        <taxon>Pseudomonadota</taxon>
        <taxon>Gammaproteobacteria</taxon>
        <taxon>Alteromonadales</taxon>
        <taxon>Shewanellaceae</taxon>
        <taxon>Shewanella</taxon>
    </lineage>
</organism>
<proteinExistence type="predicted"/>
<keyword evidence="3" id="KW-1185">Reference proteome</keyword>
<reference evidence="2" key="1">
    <citation type="submission" date="2022-01" db="EMBL/GenBank/DDBJ databases">
        <title>Whole genome-based taxonomy of the Shewanellaceae.</title>
        <authorList>
            <person name="Martin-Rodriguez A.J."/>
        </authorList>
    </citation>
    <scope>NUCLEOTIDE SEQUENCE</scope>
    <source>
        <strain evidence="2">KCTC 23973</strain>
    </source>
</reference>
<evidence type="ECO:0000313" key="3">
    <source>
        <dbReference type="Proteomes" id="UP001139293"/>
    </source>
</evidence>